<name>A0A3Q9QU34_9BACI</name>
<dbReference type="STRING" id="1193713.GCA_001636315_04439"/>
<dbReference type="Pfam" id="PF00392">
    <property type="entry name" value="GntR"/>
    <property type="match status" value="1"/>
</dbReference>
<dbReference type="SMART" id="SM00895">
    <property type="entry name" value="FCD"/>
    <property type="match status" value="1"/>
</dbReference>
<protein>
    <submittedName>
        <fullName evidence="6">GntR family transcriptional regulator</fullName>
    </submittedName>
</protein>
<evidence type="ECO:0000313" key="7">
    <source>
        <dbReference type="Proteomes" id="UP000282892"/>
    </source>
</evidence>
<keyword evidence="4" id="KW-0175">Coiled coil</keyword>
<evidence type="ECO:0000259" key="5">
    <source>
        <dbReference type="PROSITE" id="PS50949"/>
    </source>
</evidence>
<reference evidence="6 7" key="1">
    <citation type="submission" date="2017-07" db="EMBL/GenBank/DDBJ databases">
        <title>The complete genome sequence of Bacillus mesonae strain H20-5, an efficient strain improving plant abiotic stress resistance.</title>
        <authorList>
            <person name="Kim S.Y."/>
            <person name="Song H."/>
            <person name="Sang M.K."/>
            <person name="Weon H.-Y."/>
            <person name="Song J."/>
        </authorList>
    </citation>
    <scope>NUCLEOTIDE SEQUENCE [LARGE SCALE GENOMIC DNA]</scope>
    <source>
        <strain evidence="6 7">H20-5</strain>
    </source>
</reference>
<dbReference type="SMART" id="SM00345">
    <property type="entry name" value="HTH_GNTR"/>
    <property type="match status" value="1"/>
</dbReference>
<dbReference type="PANTHER" id="PTHR43537:SF24">
    <property type="entry name" value="GLUCONATE OPERON TRANSCRIPTIONAL REPRESSOR"/>
    <property type="match status" value="1"/>
</dbReference>
<dbReference type="CDD" id="cd07377">
    <property type="entry name" value="WHTH_GntR"/>
    <property type="match status" value="1"/>
</dbReference>
<dbReference type="OrthoDB" id="114741at2"/>
<dbReference type="InterPro" id="IPR036390">
    <property type="entry name" value="WH_DNA-bd_sf"/>
</dbReference>
<dbReference type="PANTHER" id="PTHR43537">
    <property type="entry name" value="TRANSCRIPTIONAL REGULATOR, GNTR FAMILY"/>
    <property type="match status" value="1"/>
</dbReference>
<keyword evidence="7" id="KW-1185">Reference proteome</keyword>
<dbReference type="InterPro" id="IPR008920">
    <property type="entry name" value="TF_FadR/GntR_C"/>
</dbReference>
<dbReference type="GO" id="GO:0003677">
    <property type="term" value="F:DNA binding"/>
    <property type="evidence" value="ECO:0007669"/>
    <property type="project" value="UniProtKB-KW"/>
</dbReference>
<evidence type="ECO:0000256" key="2">
    <source>
        <dbReference type="ARBA" id="ARBA00023125"/>
    </source>
</evidence>
<dbReference type="Pfam" id="PF07729">
    <property type="entry name" value="FCD"/>
    <property type="match status" value="1"/>
</dbReference>
<evidence type="ECO:0000256" key="4">
    <source>
        <dbReference type="SAM" id="Coils"/>
    </source>
</evidence>
<organism evidence="6 7">
    <name type="scientific">Neobacillus mesonae</name>
    <dbReference type="NCBI Taxonomy" id="1193713"/>
    <lineage>
        <taxon>Bacteria</taxon>
        <taxon>Bacillati</taxon>
        <taxon>Bacillota</taxon>
        <taxon>Bacilli</taxon>
        <taxon>Bacillales</taxon>
        <taxon>Bacillaceae</taxon>
        <taxon>Neobacillus</taxon>
    </lineage>
</organism>
<evidence type="ECO:0000256" key="1">
    <source>
        <dbReference type="ARBA" id="ARBA00023015"/>
    </source>
</evidence>
<dbReference type="Gene3D" id="1.10.10.10">
    <property type="entry name" value="Winged helix-like DNA-binding domain superfamily/Winged helix DNA-binding domain"/>
    <property type="match status" value="1"/>
</dbReference>
<keyword evidence="1" id="KW-0805">Transcription regulation</keyword>
<dbReference type="KEGG" id="nmk:CHR53_10020"/>
<dbReference type="AlphaFoldDB" id="A0A3Q9QU34"/>
<dbReference type="InterPro" id="IPR011711">
    <property type="entry name" value="GntR_C"/>
</dbReference>
<dbReference type="InterPro" id="IPR000524">
    <property type="entry name" value="Tscrpt_reg_HTH_GntR"/>
</dbReference>
<proteinExistence type="predicted"/>
<evidence type="ECO:0000256" key="3">
    <source>
        <dbReference type="ARBA" id="ARBA00023163"/>
    </source>
</evidence>
<dbReference type="RefSeq" id="WP_127486361.1">
    <property type="nucleotide sequence ID" value="NZ_CP022572.1"/>
</dbReference>
<sequence>MRQNNQNQSISKTQYAYEYLRTQILDGVYGPGQRIIIDQVAKELGASTIPVREAIRQLEVDGLIQYKPYSGAIVSVINENEYIETLSVVAILDGYATALSSRNMTESQIEKLKELNKQMEDALYEFEFEQFGVLNRQFHSIIYQECGNSFLQEEIRQAQQRLDRVRSSIFTLVPQRSRQSIEEHAKIIHLIQEKAPIDEIEKAVRQHRLNTIEAFKNRMKPGKDKKE</sequence>
<keyword evidence="2" id="KW-0238">DNA-binding</keyword>
<accession>A0A3Q9QU34</accession>
<evidence type="ECO:0000313" key="6">
    <source>
        <dbReference type="EMBL" id="AZU61581.1"/>
    </source>
</evidence>
<dbReference type="EMBL" id="CP022572">
    <property type="protein sequence ID" value="AZU61581.1"/>
    <property type="molecule type" value="Genomic_DNA"/>
</dbReference>
<dbReference type="Gene3D" id="1.20.120.530">
    <property type="entry name" value="GntR ligand-binding domain-like"/>
    <property type="match status" value="1"/>
</dbReference>
<feature type="domain" description="HTH gntR-type" evidence="5">
    <location>
        <begin position="10"/>
        <end position="77"/>
    </location>
</feature>
<dbReference type="PROSITE" id="PS50949">
    <property type="entry name" value="HTH_GNTR"/>
    <property type="match status" value="1"/>
</dbReference>
<keyword evidence="3" id="KW-0804">Transcription</keyword>
<dbReference type="GO" id="GO:0003700">
    <property type="term" value="F:DNA-binding transcription factor activity"/>
    <property type="evidence" value="ECO:0007669"/>
    <property type="project" value="InterPro"/>
</dbReference>
<dbReference type="SUPFAM" id="SSF48008">
    <property type="entry name" value="GntR ligand-binding domain-like"/>
    <property type="match status" value="1"/>
</dbReference>
<dbReference type="Proteomes" id="UP000282892">
    <property type="component" value="Chromosome"/>
</dbReference>
<gene>
    <name evidence="6" type="ORF">CHR53_10020</name>
</gene>
<feature type="coiled-coil region" evidence="4">
    <location>
        <begin position="102"/>
        <end position="168"/>
    </location>
</feature>
<dbReference type="InterPro" id="IPR036388">
    <property type="entry name" value="WH-like_DNA-bd_sf"/>
</dbReference>
<dbReference type="SUPFAM" id="SSF46785">
    <property type="entry name" value="Winged helix' DNA-binding domain"/>
    <property type="match status" value="1"/>
</dbReference>